<evidence type="ECO:0000313" key="2">
    <source>
        <dbReference type="EMBL" id="GAK55513.1"/>
    </source>
</evidence>
<protein>
    <recommendedName>
        <fullName evidence="4">DUF4845 domain-containing protein</fullName>
    </recommendedName>
</protein>
<evidence type="ECO:0000313" key="3">
    <source>
        <dbReference type="Proteomes" id="UP000030661"/>
    </source>
</evidence>
<dbReference type="AlphaFoldDB" id="A0A0S6WB95"/>
<keyword evidence="3" id="KW-1185">Reference proteome</keyword>
<evidence type="ECO:0008006" key="4">
    <source>
        <dbReference type="Google" id="ProtNLM"/>
    </source>
</evidence>
<proteinExistence type="predicted"/>
<dbReference type="EMBL" id="DF820463">
    <property type="protein sequence ID" value="GAK55513.1"/>
    <property type="molecule type" value="Genomic_DNA"/>
</dbReference>
<gene>
    <name evidence="2" type="ORF">U27_02347</name>
</gene>
<keyword evidence="1" id="KW-0812">Transmembrane</keyword>
<sequence>MCAKRTSEQGSAKVFVIILLAVLSIGAYAGIQLFPLYWDHWNFEKTAETQMVATLASAKQNIEATVKQQVVQLLDNMGAQYQPEHVRATLSSDQKSMQVEVWYARPHHLPLYPNPKQFYVKLEHALLLPKLNLPQPTPLPQTE</sequence>
<reference evidence="2" key="1">
    <citation type="journal article" date="2015" name="PeerJ">
        <title>First genomic representation of candidate bacterial phylum KSB3 points to enhanced environmental sensing as a trigger of wastewater bulking.</title>
        <authorList>
            <person name="Sekiguchi Y."/>
            <person name="Ohashi A."/>
            <person name="Parks D.H."/>
            <person name="Yamauchi T."/>
            <person name="Tyson G.W."/>
            <person name="Hugenholtz P."/>
        </authorList>
    </citation>
    <scope>NUCLEOTIDE SEQUENCE [LARGE SCALE GENOMIC DNA]</scope>
</reference>
<dbReference type="Proteomes" id="UP000030661">
    <property type="component" value="Unassembled WGS sequence"/>
</dbReference>
<accession>A0A0S6WB95</accession>
<evidence type="ECO:0000256" key="1">
    <source>
        <dbReference type="SAM" id="Phobius"/>
    </source>
</evidence>
<feature type="transmembrane region" description="Helical" evidence="1">
    <location>
        <begin position="12"/>
        <end position="38"/>
    </location>
</feature>
<name>A0A0S6WB95_VECG1</name>
<dbReference type="HOGENOM" id="CLU_1802282_0_0_0"/>
<organism evidence="2">
    <name type="scientific">Vecturithrix granuli</name>
    <dbReference type="NCBI Taxonomy" id="1499967"/>
    <lineage>
        <taxon>Bacteria</taxon>
        <taxon>Candidatus Moduliflexota</taxon>
        <taxon>Candidatus Vecturitrichia</taxon>
        <taxon>Candidatus Vecturitrichales</taxon>
        <taxon>Candidatus Vecturitrichaceae</taxon>
        <taxon>Candidatus Vecturithrix</taxon>
    </lineage>
</organism>
<keyword evidence="1" id="KW-0472">Membrane</keyword>
<keyword evidence="1" id="KW-1133">Transmembrane helix</keyword>